<dbReference type="EMBL" id="BFBB01000003">
    <property type="protein sequence ID" value="GBF49376.1"/>
    <property type="molecule type" value="Genomic_DNA"/>
</dbReference>
<dbReference type="Gene3D" id="1.25.40.20">
    <property type="entry name" value="Ankyrin repeat-containing domain"/>
    <property type="match status" value="1"/>
</dbReference>
<evidence type="ECO:0000256" key="1">
    <source>
        <dbReference type="ARBA" id="ARBA00022737"/>
    </source>
</evidence>
<dbReference type="PRINTS" id="PR01415">
    <property type="entry name" value="ANKYRIN"/>
</dbReference>
<dbReference type="RefSeq" id="WP_167836914.1">
    <property type="nucleotide sequence ID" value="NZ_BFBB01000003.1"/>
</dbReference>
<evidence type="ECO:0000313" key="5">
    <source>
        <dbReference type="Proteomes" id="UP000245133"/>
    </source>
</evidence>
<dbReference type="Pfam" id="PF13637">
    <property type="entry name" value="Ank_4"/>
    <property type="match status" value="1"/>
</dbReference>
<evidence type="ECO:0000313" key="4">
    <source>
        <dbReference type="EMBL" id="GBF49376.1"/>
    </source>
</evidence>
<proteinExistence type="predicted"/>
<dbReference type="PROSITE" id="PS50088">
    <property type="entry name" value="ANK_REPEAT"/>
    <property type="match status" value="3"/>
</dbReference>
<feature type="repeat" description="ANK" evidence="3">
    <location>
        <begin position="115"/>
        <end position="147"/>
    </location>
</feature>
<name>A0A2P2DXP5_9LEPT</name>
<keyword evidence="2 3" id="KW-0040">ANK repeat</keyword>
<dbReference type="Proteomes" id="UP000245133">
    <property type="component" value="Unassembled WGS sequence"/>
</dbReference>
<dbReference type="PROSITE" id="PS50297">
    <property type="entry name" value="ANK_REP_REGION"/>
    <property type="match status" value="3"/>
</dbReference>
<keyword evidence="1" id="KW-0677">Repeat</keyword>
<protein>
    <submittedName>
        <fullName evidence="4">Uncharacterized protein</fullName>
    </submittedName>
</protein>
<dbReference type="Pfam" id="PF12796">
    <property type="entry name" value="Ank_2"/>
    <property type="match status" value="2"/>
</dbReference>
<dbReference type="InterPro" id="IPR002110">
    <property type="entry name" value="Ankyrin_rpt"/>
</dbReference>
<comment type="caution">
    <text evidence="4">The sequence shown here is derived from an EMBL/GenBank/DDBJ whole genome shotgun (WGS) entry which is preliminary data.</text>
</comment>
<evidence type="ECO:0000256" key="2">
    <source>
        <dbReference type="ARBA" id="ARBA00023043"/>
    </source>
</evidence>
<sequence>MIENGIKQTEAETLRKILETGNRDELLKFRKVSVGSWERLQFPDLGIHGWSALHFAVKYQNLELCECLLTSGMDPNIQEYQDDATPLHYAVACNRRDLVQMLLDNKANPDLQKVDGDTALIQASSDGLQEIANLLIARGADLNIQDSLGWTALLWASTNGHTAIVQSIVSQKIKSHQAESEADRTALLIATSVGNLDIAKLLVHEGFDFGGLEYQKALMLAANNGHSEIVDLLRSFSFPL</sequence>
<dbReference type="SMART" id="SM00248">
    <property type="entry name" value="ANK"/>
    <property type="match status" value="6"/>
</dbReference>
<dbReference type="InterPro" id="IPR036770">
    <property type="entry name" value="Ankyrin_rpt-contain_sf"/>
</dbReference>
<reference evidence="4 5" key="1">
    <citation type="submission" date="2018-02" db="EMBL/GenBank/DDBJ databases">
        <title>Novel Leptospira species isolated from soil and water in Japan.</title>
        <authorList>
            <person name="Nakao R."/>
            <person name="Masuzawa T."/>
        </authorList>
    </citation>
    <scope>NUCLEOTIDE SEQUENCE [LARGE SCALE GENOMIC DNA]</scope>
    <source>
        <strain evidence="4 5">YH101</strain>
    </source>
</reference>
<accession>A0A2P2DXP5</accession>
<evidence type="ECO:0000256" key="3">
    <source>
        <dbReference type="PROSITE-ProRule" id="PRU00023"/>
    </source>
</evidence>
<dbReference type="AlphaFoldDB" id="A0A2P2DXP5"/>
<gene>
    <name evidence="4" type="ORF">LPTSP4_08870</name>
</gene>
<feature type="repeat" description="ANK" evidence="3">
    <location>
        <begin position="48"/>
        <end position="80"/>
    </location>
</feature>
<dbReference type="SUPFAM" id="SSF48403">
    <property type="entry name" value="Ankyrin repeat"/>
    <property type="match status" value="1"/>
</dbReference>
<dbReference type="PANTHER" id="PTHR24171">
    <property type="entry name" value="ANKYRIN REPEAT DOMAIN-CONTAINING PROTEIN 39-RELATED"/>
    <property type="match status" value="1"/>
</dbReference>
<feature type="repeat" description="ANK" evidence="3">
    <location>
        <begin position="82"/>
        <end position="114"/>
    </location>
</feature>
<organism evidence="4 5">
    <name type="scientific">Leptospira ryugenii</name>
    <dbReference type="NCBI Taxonomy" id="1917863"/>
    <lineage>
        <taxon>Bacteria</taxon>
        <taxon>Pseudomonadati</taxon>
        <taxon>Spirochaetota</taxon>
        <taxon>Spirochaetia</taxon>
        <taxon>Leptospirales</taxon>
        <taxon>Leptospiraceae</taxon>
        <taxon>Leptospira</taxon>
    </lineage>
</organism>
<keyword evidence="5" id="KW-1185">Reference proteome</keyword>